<dbReference type="RefSeq" id="WP_111323612.1">
    <property type="nucleotide sequence ID" value="NZ_BIFX01000001.1"/>
</dbReference>
<accession>A0A326U5A0</accession>
<dbReference type="EMBL" id="QKUF01000010">
    <property type="protein sequence ID" value="PZW28478.1"/>
    <property type="molecule type" value="Genomic_DNA"/>
</dbReference>
<dbReference type="InterPro" id="IPR036691">
    <property type="entry name" value="Endo/exonu/phosph_ase_sf"/>
</dbReference>
<dbReference type="SUPFAM" id="SSF56219">
    <property type="entry name" value="DNase I-like"/>
    <property type="match status" value="1"/>
</dbReference>
<comment type="caution">
    <text evidence="2">The sequence shown here is derived from an EMBL/GenBank/DDBJ whole genome shotgun (WGS) entry which is preliminary data.</text>
</comment>
<protein>
    <submittedName>
        <fullName evidence="2">Exonuclease III</fullName>
    </submittedName>
</protein>
<dbReference type="InterPro" id="IPR051916">
    <property type="entry name" value="GPI-anchor_lipid_remodeler"/>
</dbReference>
<dbReference type="Gene3D" id="3.60.10.10">
    <property type="entry name" value="Endonuclease/exonuclease/phosphatase"/>
    <property type="match status" value="1"/>
</dbReference>
<proteinExistence type="predicted"/>
<dbReference type="OrthoDB" id="9803914at2"/>
<evidence type="ECO:0000313" key="3">
    <source>
        <dbReference type="Proteomes" id="UP000248806"/>
    </source>
</evidence>
<reference evidence="2 3" key="1">
    <citation type="submission" date="2018-06" db="EMBL/GenBank/DDBJ databases">
        <title>Genomic Encyclopedia of Archaeal and Bacterial Type Strains, Phase II (KMG-II): from individual species to whole genera.</title>
        <authorList>
            <person name="Goeker M."/>
        </authorList>
    </citation>
    <scope>NUCLEOTIDE SEQUENCE [LARGE SCALE GENOMIC DNA]</scope>
    <source>
        <strain evidence="2 3">ATCC BAA-1881</strain>
    </source>
</reference>
<dbReference type="PANTHER" id="PTHR14859:SF1">
    <property type="entry name" value="PGAP2-INTERACTING PROTEIN"/>
    <property type="match status" value="1"/>
</dbReference>
<keyword evidence="2" id="KW-0378">Hydrolase</keyword>
<dbReference type="GO" id="GO:0006506">
    <property type="term" value="P:GPI anchor biosynthetic process"/>
    <property type="evidence" value="ECO:0007669"/>
    <property type="project" value="TreeGrafter"/>
</dbReference>
<dbReference type="InterPro" id="IPR005135">
    <property type="entry name" value="Endo/exonuclease/phosphatase"/>
</dbReference>
<dbReference type="PANTHER" id="PTHR14859">
    <property type="entry name" value="CALCOFLUOR WHITE HYPERSENSITIVE PROTEIN PRECURSOR"/>
    <property type="match status" value="1"/>
</dbReference>
<dbReference type="GO" id="GO:0004527">
    <property type="term" value="F:exonuclease activity"/>
    <property type="evidence" value="ECO:0007669"/>
    <property type="project" value="UniProtKB-KW"/>
</dbReference>
<evidence type="ECO:0000259" key="1">
    <source>
        <dbReference type="Pfam" id="PF03372"/>
    </source>
</evidence>
<keyword evidence="2" id="KW-0540">Nuclease</keyword>
<dbReference type="GO" id="GO:0016020">
    <property type="term" value="C:membrane"/>
    <property type="evidence" value="ECO:0007669"/>
    <property type="project" value="GOC"/>
</dbReference>
<gene>
    <name evidence="2" type="ORF">EI42_03232</name>
</gene>
<keyword evidence="2" id="KW-0269">Exonuclease</keyword>
<organism evidence="2 3">
    <name type="scientific">Thermosporothrix hazakensis</name>
    <dbReference type="NCBI Taxonomy" id="644383"/>
    <lineage>
        <taxon>Bacteria</taxon>
        <taxon>Bacillati</taxon>
        <taxon>Chloroflexota</taxon>
        <taxon>Ktedonobacteria</taxon>
        <taxon>Ktedonobacterales</taxon>
        <taxon>Thermosporotrichaceae</taxon>
        <taxon>Thermosporothrix</taxon>
    </lineage>
</organism>
<dbReference type="Pfam" id="PF03372">
    <property type="entry name" value="Exo_endo_phos"/>
    <property type="match status" value="1"/>
</dbReference>
<sequence>MRVITYNILDGGEDRIPVITQILHNQHPDMIALQEANDRSNAEQLARALKMHLVFGEANSDYHVAWLSSLPVLQVRNYRLPVLHKTLLAIDVAWKGTTLHLCTTHLRAGYEDVYEEGREDEIKAILETIEPMLKEPLLLVGDLNAIAPGDPVALVPEGHREHDERLLIKQAKRLVIARIREAGLVDCYRALHPTEEGYTCDARRDAPCMRIDYCFASPSLAQDVRTCNVLSNELTSRASDHLPVQVDFA</sequence>
<evidence type="ECO:0000313" key="2">
    <source>
        <dbReference type="EMBL" id="PZW28478.1"/>
    </source>
</evidence>
<feature type="domain" description="Endonuclease/exonuclease/phosphatase" evidence="1">
    <location>
        <begin position="5"/>
        <end position="241"/>
    </location>
</feature>
<name>A0A326U5A0_THEHA</name>
<keyword evidence="3" id="KW-1185">Reference proteome</keyword>
<dbReference type="AlphaFoldDB" id="A0A326U5A0"/>
<dbReference type="Proteomes" id="UP000248806">
    <property type="component" value="Unassembled WGS sequence"/>
</dbReference>